<keyword evidence="9" id="KW-0175">Coiled coil</keyword>
<dbReference type="GO" id="GO:0004674">
    <property type="term" value="F:protein serine/threonine kinase activity"/>
    <property type="evidence" value="ECO:0007669"/>
    <property type="project" value="UniProtKB-KW"/>
</dbReference>
<evidence type="ECO:0000256" key="1">
    <source>
        <dbReference type="ARBA" id="ARBA00008874"/>
    </source>
</evidence>
<dbReference type="SMART" id="SM00220">
    <property type="entry name" value="S_TKc"/>
    <property type="match status" value="1"/>
</dbReference>
<dbReference type="Proteomes" id="UP001054252">
    <property type="component" value="Unassembled WGS sequence"/>
</dbReference>
<comment type="caution">
    <text evidence="11">The sequence shown here is derived from an EMBL/GenBank/DDBJ whole genome shotgun (WGS) entry which is preliminary data.</text>
</comment>
<dbReference type="AlphaFoldDB" id="A0AAV5MFG4"/>
<dbReference type="PANTHER" id="PTHR48012:SF10">
    <property type="entry name" value="FI20177P1"/>
    <property type="match status" value="1"/>
</dbReference>
<keyword evidence="3" id="KW-0808">Transferase</keyword>
<keyword evidence="5" id="KW-0418">Kinase</keyword>
<keyword evidence="6" id="KW-0067">ATP-binding</keyword>
<evidence type="ECO:0000256" key="2">
    <source>
        <dbReference type="ARBA" id="ARBA00022527"/>
    </source>
</evidence>
<dbReference type="Gene3D" id="3.30.200.20">
    <property type="entry name" value="Phosphorylase Kinase, domain 1"/>
    <property type="match status" value="1"/>
</dbReference>
<dbReference type="Pfam" id="PF00069">
    <property type="entry name" value="Pkinase"/>
    <property type="match status" value="1"/>
</dbReference>
<feature type="coiled-coil region" evidence="9">
    <location>
        <begin position="41"/>
        <end position="68"/>
    </location>
</feature>
<comment type="similarity">
    <text evidence="1">Belongs to the protein kinase superfamily. STE Ser/Thr protein kinase family. STE20 subfamily.</text>
</comment>
<dbReference type="PANTHER" id="PTHR48012">
    <property type="entry name" value="STERILE20-LIKE KINASE, ISOFORM B-RELATED"/>
    <property type="match status" value="1"/>
</dbReference>
<dbReference type="InterPro" id="IPR011009">
    <property type="entry name" value="Kinase-like_dom_sf"/>
</dbReference>
<dbReference type="EMBL" id="BPVZ01000223">
    <property type="protein sequence ID" value="GKV47217.1"/>
    <property type="molecule type" value="Genomic_DNA"/>
</dbReference>
<dbReference type="GO" id="GO:0005737">
    <property type="term" value="C:cytoplasm"/>
    <property type="evidence" value="ECO:0007669"/>
    <property type="project" value="TreeGrafter"/>
</dbReference>
<evidence type="ECO:0000256" key="3">
    <source>
        <dbReference type="ARBA" id="ARBA00022679"/>
    </source>
</evidence>
<name>A0AAV5MFG4_9ROSI</name>
<proteinExistence type="inferred from homology"/>
<accession>A0AAV5MFG4</accession>
<keyword evidence="2" id="KW-0723">Serine/threonine-protein kinase</keyword>
<sequence length="234" mass="26098">MADIAGLQEAAGSRFSQFELIGRGSLGDVHKAFDKEINKEVAIKVIDLEESEDEIDDIQKEIAVLSQCHSPYITEYYGSYINQTKLWIIMEYMAGGSVADLLQSGLPLDETSIAWIAQDLLHAIEYLHTEGKIHRDIKAANILLTENGDVKVADFGVSAQLTGTISRRKVKYFDYQVLYLVQPVDPELLTFLVLKKLIFWLMMQAKAAMQAGLRKGNVRERSALGMIGISAQES</sequence>
<gene>
    <name evidence="11" type="ORF">SLEP1_g54135</name>
</gene>
<evidence type="ECO:0000313" key="11">
    <source>
        <dbReference type="EMBL" id="GKV47217.1"/>
    </source>
</evidence>
<comment type="catalytic activity">
    <reaction evidence="7">
        <text>L-threonyl-[protein] + ATP = O-phospho-L-threonyl-[protein] + ADP + H(+)</text>
        <dbReference type="Rhea" id="RHEA:46608"/>
        <dbReference type="Rhea" id="RHEA-COMP:11060"/>
        <dbReference type="Rhea" id="RHEA-COMP:11605"/>
        <dbReference type="ChEBI" id="CHEBI:15378"/>
        <dbReference type="ChEBI" id="CHEBI:30013"/>
        <dbReference type="ChEBI" id="CHEBI:30616"/>
        <dbReference type="ChEBI" id="CHEBI:61977"/>
        <dbReference type="ChEBI" id="CHEBI:456216"/>
        <dbReference type="EC" id="2.7.11.1"/>
    </reaction>
</comment>
<evidence type="ECO:0000256" key="9">
    <source>
        <dbReference type="SAM" id="Coils"/>
    </source>
</evidence>
<evidence type="ECO:0000256" key="5">
    <source>
        <dbReference type="ARBA" id="ARBA00022777"/>
    </source>
</evidence>
<dbReference type="Gene3D" id="1.10.510.10">
    <property type="entry name" value="Transferase(Phosphotransferase) domain 1"/>
    <property type="match status" value="1"/>
</dbReference>
<dbReference type="PROSITE" id="PS50011">
    <property type="entry name" value="PROTEIN_KINASE_DOM"/>
    <property type="match status" value="1"/>
</dbReference>
<dbReference type="GO" id="GO:0005524">
    <property type="term" value="F:ATP binding"/>
    <property type="evidence" value="ECO:0007669"/>
    <property type="project" value="UniProtKB-KW"/>
</dbReference>
<keyword evidence="4" id="KW-0547">Nucleotide-binding</keyword>
<organism evidence="11 12">
    <name type="scientific">Rubroshorea leprosula</name>
    <dbReference type="NCBI Taxonomy" id="152421"/>
    <lineage>
        <taxon>Eukaryota</taxon>
        <taxon>Viridiplantae</taxon>
        <taxon>Streptophyta</taxon>
        <taxon>Embryophyta</taxon>
        <taxon>Tracheophyta</taxon>
        <taxon>Spermatophyta</taxon>
        <taxon>Magnoliopsida</taxon>
        <taxon>eudicotyledons</taxon>
        <taxon>Gunneridae</taxon>
        <taxon>Pentapetalae</taxon>
        <taxon>rosids</taxon>
        <taxon>malvids</taxon>
        <taxon>Malvales</taxon>
        <taxon>Dipterocarpaceae</taxon>
        <taxon>Rubroshorea</taxon>
    </lineage>
</organism>
<evidence type="ECO:0000256" key="8">
    <source>
        <dbReference type="ARBA" id="ARBA00048679"/>
    </source>
</evidence>
<protein>
    <recommendedName>
        <fullName evidence="10">Protein kinase domain-containing protein</fullName>
    </recommendedName>
</protein>
<evidence type="ECO:0000259" key="10">
    <source>
        <dbReference type="PROSITE" id="PS50011"/>
    </source>
</evidence>
<feature type="domain" description="Protein kinase" evidence="10">
    <location>
        <begin position="15"/>
        <end position="234"/>
    </location>
</feature>
<keyword evidence="12" id="KW-1185">Reference proteome</keyword>
<dbReference type="SUPFAM" id="SSF56112">
    <property type="entry name" value="Protein kinase-like (PK-like)"/>
    <property type="match status" value="1"/>
</dbReference>
<dbReference type="InterPro" id="IPR050629">
    <property type="entry name" value="STE20/SPS1-PAK"/>
</dbReference>
<evidence type="ECO:0000313" key="12">
    <source>
        <dbReference type="Proteomes" id="UP001054252"/>
    </source>
</evidence>
<evidence type="ECO:0000256" key="6">
    <source>
        <dbReference type="ARBA" id="ARBA00022840"/>
    </source>
</evidence>
<comment type="catalytic activity">
    <reaction evidence="8">
        <text>L-seryl-[protein] + ATP = O-phospho-L-seryl-[protein] + ADP + H(+)</text>
        <dbReference type="Rhea" id="RHEA:17989"/>
        <dbReference type="Rhea" id="RHEA-COMP:9863"/>
        <dbReference type="Rhea" id="RHEA-COMP:11604"/>
        <dbReference type="ChEBI" id="CHEBI:15378"/>
        <dbReference type="ChEBI" id="CHEBI:29999"/>
        <dbReference type="ChEBI" id="CHEBI:30616"/>
        <dbReference type="ChEBI" id="CHEBI:83421"/>
        <dbReference type="ChEBI" id="CHEBI:456216"/>
        <dbReference type="EC" id="2.7.11.1"/>
    </reaction>
</comment>
<evidence type="ECO:0000256" key="7">
    <source>
        <dbReference type="ARBA" id="ARBA00047899"/>
    </source>
</evidence>
<evidence type="ECO:0000256" key="4">
    <source>
        <dbReference type="ARBA" id="ARBA00022741"/>
    </source>
</evidence>
<dbReference type="InterPro" id="IPR000719">
    <property type="entry name" value="Prot_kinase_dom"/>
</dbReference>
<reference evidence="11 12" key="1">
    <citation type="journal article" date="2021" name="Commun. Biol.">
        <title>The genome of Shorea leprosula (Dipterocarpaceae) highlights the ecological relevance of drought in aseasonal tropical rainforests.</title>
        <authorList>
            <person name="Ng K.K.S."/>
            <person name="Kobayashi M.J."/>
            <person name="Fawcett J.A."/>
            <person name="Hatakeyama M."/>
            <person name="Paape T."/>
            <person name="Ng C.H."/>
            <person name="Ang C.C."/>
            <person name="Tnah L.H."/>
            <person name="Lee C.T."/>
            <person name="Nishiyama T."/>
            <person name="Sese J."/>
            <person name="O'Brien M.J."/>
            <person name="Copetti D."/>
            <person name="Mohd Noor M.I."/>
            <person name="Ong R.C."/>
            <person name="Putra M."/>
            <person name="Sireger I.Z."/>
            <person name="Indrioko S."/>
            <person name="Kosugi Y."/>
            <person name="Izuno A."/>
            <person name="Isagi Y."/>
            <person name="Lee S.L."/>
            <person name="Shimizu K.K."/>
        </authorList>
    </citation>
    <scope>NUCLEOTIDE SEQUENCE [LARGE SCALE GENOMIC DNA]</scope>
    <source>
        <strain evidence="11">214</strain>
    </source>
</reference>